<evidence type="ECO:0000313" key="3">
    <source>
        <dbReference type="Proteomes" id="UP000008549"/>
    </source>
</evidence>
<keyword evidence="3" id="KW-1185">Reference proteome</keyword>
<evidence type="ECO:0000313" key="2">
    <source>
        <dbReference type="EMBL" id="CAR99073.1"/>
    </source>
</evidence>
<dbReference type="Proteomes" id="UP000008549">
    <property type="component" value="Unassembled WGS sequence"/>
</dbReference>
<dbReference type="RefSeq" id="XP_045098640.1">
    <property type="nucleotide sequence ID" value="XM_045240535.1"/>
</dbReference>
<accession>B6IGP3</accession>
<dbReference type="WormBase" id="CBG28053">
    <property type="protein sequence ID" value="CBP48160"/>
    <property type="gene ID" value="WBGene00089467"/>
</dbReference>
<sequence length="109" mass="12528">MEKLLLLLYQPLPCRSLRKVLNHSSTKMLQEHCLELNVQLRAFFVSPMVFLELLRLHIIIQLSPRRRRRPAVSILGPNERRDEGPLDDSVDWQDGGQADGQGQGQTDNN</sequence>
<dbReference type="InParanoid" id="B6IGP3"/>
<feature type="region of interest" description="Disordered" evidence="1">
    <location>
        <begin position="71"/>
        <end position="109"/>
    </location>
</feature>
<reference evidence="2 3" key="2">
    <citation type="journal article" date="2011" name="PLoS Genet.">
        <title>Caenorhabditis briggsae recombinant inbred line genotypes reveal inter-strain incompatibility and the evolution of recombination.</title>
        <authorList>
            <person name="Ross J.A."/>
            <person name="Koboldt D.C."/>
            <person name="Staisch J.E."/>
            <person name="Chamberlin H.M."/>
            <person name="Gupta B.P."/>
            <person name="Miller R.D."/>
            <person name="Baird S.E."/>
            <person name="Haag E.S."/>
        </authorList>
    </citation>
    <scope>NUCLEOTIDE SEQUENCE [LARGE SCALE GENOMIC DNA]</scope>
    <source>
        <strain evidence="2 3">AF16</strain>
    </source>
</reference>
<dbReference type="KEGG" id="cbr:CBG_28053"/>
<dbReference type="AlphaFoldDB" id="B6IGP3"/>
<organism evidence="2 3">
    <name type="scientific">Caenorhabditis briggsae</name>
    <dbReference type="NCBI Taxonomy" id="6238"/>
    <lineage>
        <taxon>Eukaryota</taxon>
        <taxon>Metazoa</taxon>
        <taxon>Ecdysozoa</taxon>
        <taxon>Nematoda</taxon>
        <taxon>Chromadorea</taxon>
        <taxon>Rhabditida</taxon>
        <taxon>Rhabditina</taxon>
        <taxon>Rhabditomorpha</taxon>
        <taxon>Rhabditoidea</taxon>
        <taxon>Rhabditidae</taxon>
        <taxon>Peloderinae</taxon>
        <taxon>Caenorhabditis</taxon>
    </lineage>
</organism>
<protein>
    <submittedName>
        <fullName evidence="2">Protein CBG28053</fullName>
    </submittedName>
</protein>
<proteinExistence type="predicted"/>
<evidence type="ECO:0000256" key="1">
    <source>
        <dbReference type="SAM" id="MobiDB-lite"/>
    </source>
</evidence>
<evidence type="ECO:0000313" key="4">
    <source>
        <dbReference type="WormBase" id="CBG28053"/>
    </source>
</evidence>
<dbReference type="HOGENOM" id="CLU_2186302_0_0_1"/>
<dbReference type="CTD" id="68919502"/>
<reference evidence="2 3" key="1">
    <citation type="journal article" date="2003" name="PLoS Biol.">
        <title>The genome sequence of Caenorhabditis briggsae: a platform for comparative genomics.</title>
        <authorList>
            <person name="Stein L.D."/>
            <person name="Bao Z."/>
            <person name="Blasiar D."/>
            <person name="Blumenthal T."/>
            <person name="Brent M.R."/>
            <person name="Chen N."/>
            <person name="Chinwalla A."/>
            <person name="Clarke L."/>
            <person name="Clee C."/>
            <person name="Coghlan A."/>
            <person name="Coulson A."/>
            <person name="D'Eustachio P."/>
            <person name="Fitch D.H."/>
            <person name="Fulton L.A."/>
            <person name="Fulton R.E."/>
            <person name="Griffiths-Jones S."/>
            <person name="Harris T.W."/>
            <person name="Hillier L.W."/>
            <person name="Kamath R."/>
            <person name="Kuwabara P.E."/>
            <person name="Mardis E.R."/>
            <person name="Marra M.A."/>
            <person name="Miner T.L."/>
            <person name="Minx P."/>
            <person name="Mullikin J.C."/>
            <person name="Plumb R.W."/>
            <person name="Rogers J."/>
            <person name="Schein J.E."/>
            <person name="Sohrmann M."/>
            <person name="Spieth J."/>
            <person name="Stajich J.E."/>
            <person name="Wei C."/>
            <person name="Willey D."/>
            <person name="Wilson R.K."/>
            <person name="Durbin R."/>
            <person name="Waterston R.H."/>
        </authorList>
    </citation>
    <scope>NUCLEOTIDE SEQUENCE [LARGE SCALE GENOMIC DNA]</scope>
    <source>
        <strain evidence="2 3">AF16</strain>
    </source>
</reference>
<dbReference type="EMBL" id="HE601041">
    <property type="protein sequence ID" value="CAR99073.1"/>
    <property type="molecule type" value="Genomic_DNA"/>
</dbReference>
<dbReference type="GeneID" id="68919502"/>
<name>B6IGP3_CAEBR</name>
<gene>
    <name evidence="2 4" type="ORF">CBG28053</name>
    <name evidence="2" type="ORF">CBG_28053</name>
</gene>